<evidence type="ECO:0000313" key="3">
    <source>
        <dbReference type="Proteomes" id="UP000317171"/>
    </source>
</evidence>
<dbReference type="KEGG" id="gaz:Pan241w_04090"/>
<sequence>MNVPEIEDRLEKIEMLLSELIQQKSQKEWYSTADLAELTGRAEFTVREWCRLGRITAEKEANGRKHEWRVSHEEVQRILNHGPRPLILRN</sequence>
<dbReference type="Pfam" id="PF12728">
    <property type="entry name" value="HTH_17"/>
    <property type="match status" value="1"/>
</dbReference>
<name>A0A517R985_9PLAN</name>
<dbReference type="AlphaFoldDB" id="A0A517R985"/>
<gene>
    <name evidence="2" type="ORF">Pan241w_04090</name>
</gene>
<dbReference type="Proteomes" id="UP000317171">
    <property type="component" value="Chromosome"/>
</dbReference>
<proteinExistence type="predicted"/>
<organism evidence="2 3">
    <name type="scientific">Gimesia alba</name>
    <dbReference type="NCBI Taxonomy" id="2527973"/>
    <lineage>
        <taxon>Bacteria</taxon>
        <taxon>Pseudomonadati</taxon>
        <taxon>Planctomycetota</taxon>
        <taxon>Planctomycetia</taxon>
        <taxon>Planctomycetales</taxon>
        <taxon>Planctomycetaceae</taxon>
        <taxon>Gimesia</taxon>
    </lineage>
</organism>
<dbReference type="RefSeq" id="WP_198000273.1">
    <property type="nucleotide sequence ID" value="NZ_CP036269.1"/>
</dbReference>
<dbReference type="InterPro" id="IPR041657">
    <property type="entry name" value="HTH_17"/>
</dbReference>
<accession>A0A517R985</accession>
<protein>
    <submittedName>
        <fullName evidence="2">Helix-turn-helix domain protein</fullName>
    </submittedName>
</protein>
<feature type="domain" description="Helix-turn-helix" evidence="1">
    <location>
        <begin position="29"/>
        <end position="80"/>
    </location>
</feature>
<dbReference type="EMBL" id="CP036269">
    <property type="protein sequence ID" value="QDT40353.1"/>
    <property type="molecule type" value="Genomic_DNA"/>
</dbReference>
<evidence type="ECO:0000313" key="2">
    <source>
        <dbReference type="EMBL" id="QDT40353.1"/>
    </source>
</evidence>
<reference evidence="2 3" key="1">
    <citation type="submission" date="2019-02" db="EMBL/GenBank/DDBJ databases">
        <title>Deep-cultivation of Planctomycetes and their phenomic and genomic characterization uncovers novel biology.</title>
        <authorList>
            <person name="Wiegand S."/>
            <person name="Jogler M."/>
            <person name="Boedeker C."/>
            <person name="Pinto D."/>
            <person name="Vollmers J."/>
            <person name="Rivas-Marin E."/>
            <person name="Kohn T."/>
            <person name="Peeters S.H."/>
            <person name="Heuer A."/>
            <person name="Rast P."/>
            <person name="Oberbeckmann S."/>
            <person name="Bunk B."/>
            <person name="Jeske O."/>
            <person name="Meyerdierks A."/>
            <person name="Storesund J.E."/>
            <person name="Kallscheuer N."/>
            <person name="Luecker S."/>
            <person name="Lage O.M."/>
            <person name="Pohl T."/>
            <person name="Merkel B.J."/>
            <person name="Hornburger P."/>
            <person name="Mueller R.-W."/>
            <person name="Bruemmer F."/>
            <person name="Labrenz M."/>
            <person name="Spormann A.M."/>
            <person name="Op den Camp H."/>
            <person name="Overmann J."/>
            <person name="Amann R."/>
            <person name="Jetten M.S.M."/>
            <person name="Mascher T."/>
            <person name="Medema M.H."/>
            <person name="Devos D.P."/>
            <person name="Kaster A.-K."/>
            <person name="Ovreas L."/>
            <person name="Rohde M."/>
            <person name="Galperin M.Y."/>
            <person name="Jogler C."/>
        </authorList>
    </citation>
    <scope>NUCLEOTIDE SEQUENCE [LARGE SCALE GENOMIC DNA]</scope>
    <source>
        <strain evidence="2 3">Pan241w</strain>
    </source>
</reference>
<evidence type="ECO:0000259" key="1">
    <source>
        <dbReference type="Pfam" id="PF12728"/>
    </source>
</evidence>
<keyword evidence="3" id="KW-1185">Reference proteome</keyword>